<dbReference type="RefSeq" id="WP_228848877.1">
    <property type="nucleotide sequence ID" value="NZ_JADCKQ010000007.1"/>
</dbReference>
<feature type="domain" description="Metallo-beta-lactamase" evidence="2">
    <location>
        <begin position="39"/>
        <end position="207"/>
    </location>
</feature>
<evidence type="ECO:0000259" key="2">
    <source>
        <dbReference type="SMART" id="SM00849"/>
    </source>
</evidence>
<organism evidence="3 4">
    <name type="scientific">Halocynthiibacter styelae</name>
    <dbReference type="NCBI Taxonomy" id="2761955"/>
    <lineage>
        <taxon>Bacteria</taxon>
        <taxon>Pseudomonadati</taxon>
        <taxon>Pseudomonadota</taxon>
        <taxon>Alphaproteobacteria</taxon>
        <taxon>Rhodobacterales</taxon>
        <taxon>Paracoccaceae</taxon>
        <taxon>Halocynthiibacter</taxon>
    </lineage>
</organism>
<feature type="signal peptide" evidence="1">
    <location>
        <begin position="1"/>
        <end position="19"/>
    </location>
</feature>
<dbReference type="Pfam" id="PF00753">
    <property type="entry name" value="Lactamase_B"/>
    <property type="match status" value="1"/>
</dbReference>
<name>A0A8J7ID60_9RHOB</name>
<sequence>MRFAATLTATLALATPAFAQDTAPLTEIGEGTYHFWSMGYSSLVVVGEDGVLVTDTAFTPRAEAMKAAIAEITDLPVTYVALSHEHFDHVGGSEVFAGAQVVAQEKVEDFTSLSPLMPFPEIDQTFDDALTIDLGGISVDLKHIAVGDGVATTVAHIPANGTVFSVDMYEPESFTVSEFKEDTNFIGVREILNEMVSWDPVYAINGHSPGNSVDALKENAELMDKLYSTVLPRFEEAFASGDPSAPWQLLFSISGEIEMPEYASWEAYDIAFPAYVRRMALSIMHGG</sequence>
<evidence type="ECO:0000313" key="3">
    <source>
        <dbReference type="EMBL" id="MBI1494083.1"/>
    </source>
</evidence>
<comment type="caution">
    <text evidence="3">The sequence shown here is derived from an EMBL/GenBank/DDBJ whole genome shotgun (WGS) entry which is preliminary data.</text>
</comment>
<evidence type="ECO:0000313" key="4">
    <source>
        <dbReference type="Proteomes" id="UP000640583"/>
    </source>
</evidence>
<dbReference type="InterPro" id="IPR001279">
    <property type="entry name" value="Metallo-B-lactamas"/>
</dbReference>
<keyword evidence="4" id="KW-1185">Reference proteome</keyword>
<dbReference type="InterPro" id="IPR036866">
    <property type="entry name" value="RibonucZ/Hydroxyglut_hydro"/>
</dbReference>
<protein>
    <submittedName>
        <fullName evidence="3">MBL fold metallo-hydrolase</fullName>
    </submittedName>
</protein>
<proteinExistence type="predicted"/>
<dbReference type="Gene3D" id="3.60.15.10">
    <property type="entry name" value="Ribonuclease Z/Hydroxyacylglutathione hydrolase-like"/>
    <property type="match status" value="1"/>
</dbReference>
<dbReference type="EMBL" id="JADCKQ010000007">
    <property type="protein sequence ID" value="MBI1494083.1"/>
    <property type="molecule type" value="Genomic_DNA"/>
</dbReference>
<accession>A0A8J7ID60</accession>
<feature type="chain" id="PRO_5035282178" evidence="1">
    <location>
        <begin position="20"/>
        <end position="287"/>
    </location>
</feature>
<dbReference type="AlphaFoldDB" id="A0A8J7ID60"/>
<dbReference type="Proteomes" id="UP000640583">
    <property type="component" value="Unassembled WGS sequence"/>
</dbReference>
<dbReference type="SMART" id="SM00849">
    <property type="entry name" value="Lactamase_B"/>
    <property type="match status" value="1"/>
</dbReference>
<dbReference type="SUPFAM" id="SSF56281">
    <property type="entry name" value="Metallo-hydrolase/oxidoreductase"/>
    <property type="match status" value="1"/>
</dbReference>
<reference evidence="3" key="1">
    <citation type="submission" date="2020-10" db="EMBL/GenBank/DDBJ databases">
        <title>Paenihalocynthiibacter styelae gen. nov., sp. nov., isolated from stalked sea squirt Styela clava.</title>
        <authorList>
            <person name="Kim Y.-O."/>
            <person name="Yoon J.-H."/>
        </authorList>
    </citation>
    <scope>NUCLEOTIDE SEQUENCE</scope>
    <source>
        <strain evidence="3">MYP1-1</strain>
    </source>
</reference>
<keyword evidence="1" id="KW-0732">Signal</keyword>
<gene>
    <name evidence="3" type="ORF">H1D41_10585</name>
</gene>
<evidence type="ECO:0000256" key="1">
    <source>
        <dbReference type="SAM" id="SignalP"/>
    </source>
</evidence>